<name>A0A1I7NHX3_9HYPH</name>
<dbReference type="SUPFAM" id="SSF111369">
    <property type="entry name" value="HlyD-like secretion proteins"/>
    <property type="match status" value="1"/>
</dbReference>
<dbReference type="InterPro" id="IPR058637">
    <property type="entry name" value="YknX-like_C"/>
</dbReference>
<dbReference type="AlphaFoldDB" id="A0A1I7NHX3"/>
<evidence type="ECO:0000259" key="2">
    <source>
        <dbReference type="Pfam" id="PF25917"/>
    </source>
</evidence>
<dbReference type="PANTHER" id="PTHR30469:SF37">
    <property type="entry name" value="RAGD PROTEIN"/>
    <property type="match status" value="1"/>
</dbReference>
<proteinExistence type="inferred from homology"/>
<evidence type="ECO:0000259" key="3">
    <source>
        <dbReference type="Pfam" id="PF25954"/>
    </source>
</evidence>
<dbReference type="InterPro" id="IPR006143">
    <property type="entry name" value="RND_pump_MFP"/>
</dbReference>
<dbReference type="PROSITE" id="PS51257">
    <property type="entry name" value="PROKAR_LIPOPROTEIN"/>
    <property type="match status" value="1"/>
</dbReference>
<dbReference type="EMBL" id="FPCH01000002">
    <property type="protein sequence ID" value="SFV34247.1"/>
    <property type="molecule type" value="Genomic_DNA"/>
</dbReference>
<organism evidence="5 6">
    <name type="scientific">Hyphomicrobium facile</name>
    <dbReference type="NCBI Taxonomy" id="51670"/>
    <lineage>
        <taxon>Bacteria</taxon>
        <taxon>Pseudomonadati</taxon>
        <taxon>Pseudomonadota</taxon>
        <taxon>Alphaproteobacteria</taxon>
        <taxon>Hyphomicrobiales</taxon>
        <taxon>Hyphomicrobiaceae</taxon>
        <taxon>Hyphomicrobium</taxon>
    </lineage>
</organism>
<protein>
    <submittedName>
        <fullName evidence="5">RND family efflux transporter, MFP subunit</fullName>
    </submittedName>
</protein>
<evidence type="ECO:0000256" key="1">
    <source>
        <dbReference type="ARBA" id="ARBA00009477"/>
    </source>
</evidence>
<gene>
    <name evidence="5" type="ORF">SAMN04488557_2265</name>
</gene>
<dbReference type="NCBIfam" id="TIGR01730">
    <property type="entry name" value="RND_mfp"/>
    <property type="match status" value="1"/>
</dbReference>
<dbReference type="Gene3D" id="2.40.420.20">
    <property type="match status" value="1"/>
</dbReference>
<dbReference type="GO" id="GO:0015562">
    <property type="term" value="F:efflux transmembrane transporter activity"/>
    <property type="evidence" value="ECO:0007669"/>
    <property type="project" value="TreeGrafter"/>
</dbReference>
<dbReference type="Pfam" id="PF25954">
    <property type="entry name" value="Beta-barrel_RND_2"/>
    <property type="match status" value="1"/>
</dbReference>
<feature type="domain" description="Multidrug resistance protein MdtA-like barrel-sandwich hybrid" evidence="2">
    <location>
        <begin position="88"/>
        <end position="225"/>
    </location>
</feature>
<feature type="domain" description="CusB-like beta-barrel" evidence="3">
    <location>
        <begin position="240"/>
        <end position="311"/>
    </location>
</feature>
<accession>A0A1I7NHX3</accession>
<dbReference type="GO" id="GO:1990281">
    <property type="term" value="C:efflux pump complex"/>
    <property type="evidence" value="ECO:0007669"/>
    <property type="project" value="TreeGrafter"/>
</dbReference>
<comment type="similarity">
    <text evidence="1">Belongs to the membrane fusion protein (MFP) (TC 8.A.1) family.</text>
</comment>
<dbReference type="PANTHER" id="PTHR30469">
    <property type="entry name" value="MULTIDRUG RESISTANCE PROTEIN MDTA"/>
    <property type="match status" value="1"/>
</dbReference>
<dbReference type="Gene3D" id="2.40.50.100">
    <property type="match status" value="1"/>
</dbReference>
<dbReference type="InterPro" id="IPR058625">
    <property type="entry name" value="MdtA-like_BSH"/>
</dbReference>
<dbReference type="OrthoDB" id="9806939at2"/>
<feature type="domain" description="YknX-like C-terminal permuted SH3-like" evidence="4">
    <location>
        <begin position="321"/>
        <end position="388"/>
    </location>
</feature>
<evidence type="ECO:0000313" key="6">
    <source>
        <dbReference type="Proteomes" id="UP000199423"/>
    </source>
</evidence>
<dbReference type="Gene3D" id="2.40.30.170">
    <property type="match status" value="1"/>
</dbReference>
<dbReference type="RefSeq" id="WP_092867767.1">
    <property type="nucleotide sequence ID" value="NZ_FPCH01000002.1"/>
</dbReference>
<reference evidence="6" key="1">
    <citation type="submission" date="2016-10" db="EMBL/GenBank/DDBJ databases">
        <authorList>
            <person name="Varghese N."/>
            <person name="Submissions S."/>
        </authorList>
    </citation>
    <scope>NUCLEOTIDE SEQUENCE [LARGE SCALE GENOMIC DNA]</scope>
    <source>
        <strain evidence="6">DSM 1565</strain>
    </source>
</reference>
<dbReference type="Pfam" id="PF25917">
    <property type="entry name" value="BSH_RND"/>
    <property type="match status" value="1"/>
</dbReference>
<sequence>MAPKKFIAATILLASCAGVGVWMSREGGAGFLAEAKRLVGLGRAAEAANGASRDGKGPALRSVRIVKPEPAAETSTLTLSARTAPAEQAYILSRVSGVVAERKVDIGDRVEAGDVLLRIDAPEVDQELMRSRAAVRQIEARLTLATLEFERAEVLTPKGHVSVQIRDERFAAKLTAEADLAAAHAEVKRLEEIQSFQTVRAPFAGTIIARQVERGNKVTANQTQSEGYLLRIGRLDELRLEIDVPQSSSLKVGAGTRARVAFAELPGETFAASVGRASGLIDPSSGTMRVEFLMPNPERRIPAGLIGQVKIDVSDAKGSVLVPTNAIVTRAGRQAVIVVDNQGVVRVKPIVVDRDLGERVVVTSGLTTGDRVVISPNALLREGDKVDVQVTKSQGVS</sequence>
<dbReference type="InterPro" id="IPR058792">
    <property type="entry name" value="Beta-barrel_RND_2"/>
</dbReference>
<evidence type="ECO:0000259" key="4">
    <source>
        <dbReference type="Pfam" id="PF25989"/>
    </source>
</evidence>
<evidence type="ECO:0000313" key="5">
    <source>
        <dbReference type="EMBL" id="SFV34247.1"/>
    </source>
</evidence>
<dbReference type="Proteomes" id="UP000199423">
    <property type="component" value="Unassembled WGS sequence"/>
</dbReference>
<dbReference type="Gene3D" id="1.10.287.470">
    <property type="entry name" value="Helix hairpin bin"/>
    <property type="match status" value="1"/>
</dbReference>
<keyword evidence="6" id="KW-1185">Reference proteome</keyword>
<dbReference type="STRING" id="51670.SAMN04488557_2265"/>
<dbReference type="Pfam" id="PF25989">
    <property type="entry name" value="YknX_C"/>
    <property type="match status" value="1"/>
</dbReference>